<evidence type="ECO:0000256" key="1">
    <source>
        <dbReference type="SAM" id="Phobius"/>
    </source>
</evidence>
<feature type="transmembrane region" description="Helical" evidence="1">
    <location>
        <begin position="233"/>
        <end position="255"/>
    </location>
</feature>
<feature type="transmembrane region" description="Helical" evidence="1">
    <location>
        <begin position="304"/>
        <end position="322"/>
    </location>
</feature>
<dbReference type="STRING" id="40754.THII_2156"/>
<organism evidence="3 4">
    <name type="scientific">Thioploca ingrica</name>
    <dbReference type="NCBI Taxonomy" id="40754"/>
    <lineage>
        <taxon>Bacteria</taxon>
        <taxon>Pseudomonadati</taxon>
        <taxon>Pseudomonadota</taxon>
        <taxon>Gammaproteobacteria</taxon>
        <taxon>Thiotrichales</taxon>
        <taxon>Thiotrichaceae</taxon>
        <taxon>Thioploca</taxon>
    </lineage>
</organism>
<evidence type="ECO:0000313" key="4">
    <source>
        <dbReference type="Proteomes" id="UP000031623"/>
    </source>
</evidence>
<keyword evidence="1" id="KW-0812">Transmembrane</keyword>
<keyword evidence="4" id="KW-1185">Reference proteome</keyword>
<evidence type="ECO:0000259" key="2">
    <source>
        <dbReference type="Pfam" id="PF14351"/>
    </source>
</evidence>
<feature type="transmembrane region" description="Helical" evidence="1">
    <location>
        <begin position="73"/>
        <end position="93"/>
    </location>
</feature>
<keyword evidence="1" id="KW-1133">Transmembrane helix</keyword>
<reference evidence="3 4" key="1">
    <citation type="journal article" date="2014" name="ISME J.">
        <title>Ecophysiology of Thioploca ingrica as revealed by the complete genome sequence supplemented with proteomic evidence.</title>
        <authorList>
            <person name="Kojima H."/>
            <person name="Ogura Y."/>
            <person name="Yamamoto N."/>
            <person name="Togashi T."/>
            <person name="Mori H."/>
            <person name="Watanabe T."/>
            <person name="Nemoto F."/>
            <person name="Kurokawa K."/>
            <person name="Hayashi T."/>
            <person name="Fukui M."/>
        </authorList>
    </citation>
    <scope>NUCLEOTIDE SEQUENCE [LARGE SCALE GENOMIC DNA]</scope>
</reference>
<dbReference type="EMBL" id="AP014633">
    <property type="protein sequence ID" value="BAP56453.1"/>
    <property type="molecule type" value="Genomic_DNA"/>
</dbReference>
<evidence type="ECO:0000313" key="3">
    <source>
        <dbReference type="EMBL" id="BAP56453.1"/>
    </source>
</evidence>
<dbReference type="Pfam" id="PF14351">
    <property type="entry name" value="DUF4401"/>
    <property type="match status" value="1"/>
</dbReference>
<feature type="transmembrane region" description="Helical" evidence="1">
    <location>
        <begin position="100"/>
        <end position="120"/>
    </location>
</feature>
<protein>
    <recommendedName>
        <fullName evidence="2">DUF4401 domain-containing protein</fullName>
    </recommendedName>
</protein>
<feature type="domain" description="DUF4401" evidence="2">
    <location>
        <begin position="42"/>
        <end position="351"/>
    </location>
</feature>
<dbReference type="Proteomes" id="UP000031623">
    <property type="component" value="Chromosome"/>
</dbReference>
<keyword evidence="1" id="KW-0472">Membrane</keyword>
<accession>A0A090AEM7</accession>
<dbReference type="HOGENOM" id="CLU_064717_0_0_6"/>
<feature type="transmembrane region" description="Helical" evidence="1">
    <location>
        <begin position="148"/>
        <end position="165"/>
    </location>
</feature>
<name>A0A090AEM7_9GAMM</name>
<feature type="transmembrane region" description="Helical" evidence="1">
    <location>
        <begin position="267"/>
        <end position="298"/>
    </location>
</feature>
<proteinExistence type="predicted"/>
<feature type="transmembrane region" description="Helical" evidence="1">
    <location>
        <begin position="171"/>
        <end position="190"/>
    </location>
</feature>
<feature type="transmembrane region" description="Helical" evidence="1">
    <location>
        <begin position="43"/>
        <end position="67"/>
    </location>
</feature>
<gene>
    <name evidence="3" type="ORF">THII_2156</name>
</gene>
<dbReference type="AlphaFoldDB" id="A0A090AEM7"/>
<feature type="transmembrane region" description="Helical" evidence="1">
    <location>
        <begin position="202"/>
        <end position="221"/>
    </location>
</feature>
<sequence length="356" mass="39362">MVQPTTLRTIINELVGQDLLPAEATEQITQTLTISPEKMPTPWFINTLIGISAWLAVTPLLVFLFLIQLTNTAVSAIGVGIIFIVGTVSFRLFYKEDTLFLAQFALALNLTGQLLFIGGLWVQTDMLMAALASSVLELFLFNFYQSNIIRFISVLIFIASLIVLLNELHFYQGIHFIILATALGSLWCWLKESQHQLSEIMVELYPPLGYGLVIALFIMLLPSGLIGVPGIPLITWSFSTVGLVMLLLGLESILLHNHNFSLASANGIILLGGTFLIGLLFYQAPGIIATIIVMVLGFQRGNRVLMGSATLFFTVFLVAYYYHLELTLLMKSITLVSSGSALLGLRWLLKQLPHRE</sequence>
<feature type="transmembrane region" description="Helical" evidence="1">
    <location>
        <begin position="329"/>
        <end position="349"/>
    </location>
</feature>
<dbReference type="KEGG" id="tig:THII_2156"/>
<dbReference type="InterPro" id="IPR025513">
    <property type="entry name" value="DUF4401"/>
</dbReference>